<proteinExistence type="predicted"/>
<dbReference type="GO" id="GO:0016747">
    <property type="term" value="F:acyltransferase activity, transferring groups other than amino-acyl groups"/>
    <property type="evidence" value="ECO:0007669"/>
    <property type="project" value="InterPro"/>
</dbReference>
<dbReference type="RefSeq" id="WP_198747185.1">
    <property type="nucleotide sequence ID" value="NZ_JAEHTE010000008.1"/>
</dbReference>
<name>A0A8I1EFK7_PSEPU</name>
<keyword evidence="2" id="KW-0808">Transferase</keyword>
<dbReference type="AlphaFoldDB" id="A0A8I1EFK7"/>
<gene>
    <name evidence="2" type="ORF">JEU22_10255</name>
</gene>
<reference evidence="2" key="1">
    <citation type="submission" date="2020-12" db="EMBL/GenBank/DDBJ databases">
        <title>Enhanced detection system for hospital associated transmission using whole genome sequencing surveillance.</title>
        <authorList>
            <person name="Harrison L.H."/>
            <person name="Van Tyne D."/>
            <person name="Marsh J.W."/>
            <person name="Griffith M.P."/>
            <person name="Snyder D.J."/>
            <person name="Cooper V.S."/>
            <person name="Mustapha M."/>
        </authorList>
    </citation>
    <scope>NUCLEOTIDE SEQUENCE</scope>
    <source>
        <strain evidence="2">PSB00042</strain>
    </source>
</reference>
<accession>A0A8I1EFK7</accession>
<dbReference type="Gene3D" id="3.40.630.30">
    <property type="match status" value="1"/>
</dbReference>
<protein>
    <submittedName>
        <fullName evidence="2">GNAT family N-acetyltransferase</fullName>
    </submittedName>
</protein>
<dbReference type="InterPro" id="IPR016181">
    <property type="entry name" value="Acyl_CoA_acyltransferase"/>
</dbReference>
<sequence length="161" mass="18199">MLKLPPADGSDDDWDEFTDAQSEELVSNLRDFIVERFAYKPRYVQQQVSSSFGTICAKTKKFDLYFRLFARPDHICPRECLVIARIGFKQQRAGHGRALVSYLLELAPTIGYLHVAIECANANSAAFAERLGFSPFENRRHWVGSVDAIREALSTESLAHS</sequence>
<evidence type="ECO:0000313" key="3">
    <source>
        <dbReference type="Proteomes" id="UP000637061"/>
    </source>
</evidence>
<dbReference type="SUPFAM" id="SSF55729">
    <property type="entry name" value="Acyl-CoA N-acyltransferases (Nat)"/>
    <property type="match status" value="1"/>
</dbReference>
<organism evidence="2 3">
    <name type="scientific">Pseudomonas putida</name>
    <name type="common">Arthrobacter siderocapsulatus</name>
    <dbReference type="NCBI Taxonomy" id="303"/>
    <lineage>
        <taxon>Bacteria</taxon>
        <taxon>Pseudomonadati</taxon>
        <taxon>Pseudomonadota</taxon>
        <taxon>Gammaproteobacteria</taxon>
        <taxon>Pseudomonadales</taxon>
        <taxon>Pseudomonadaceae</taxon>
        <taxon>Pseudomonas</taxon>
    </lineage>
</organism>
<dbReference type="Pfam" id="PF00583">
    <property type="entry name" value="Acetyltransf_1"/>
    <property type="match status" value="1"/>
</dbReference>
<dbReference type="Proteomes" id="UP000637061">
    <property type="component" value="Unassembled WGS sequence"/>
</dbReference>
<feature type="domain" description="N-acetyltransferase" evidence="1">
    <location>
        <begin position="2"/>
        <end position="156"/>
    </location>
</feature>
<comment type="caution">
    <text evidence="2">The sequence shown here is derived from an EMBL/GenBank/DDBJ whole genome shotgun (WGS) entry which is preliminary data.</text>
</comment>
<evidence type="ECO:0000313" key="2">
    <source>
        <dbReference type="EMBL" id="MBI6884293.1"/>
    </source>
</evidence>
<dbReference type="PROSITE" id="PS51186">
    <property type="entry name" value="GNAT"/>
    <property type="match status" value="1"/>
</dbReference>
<dbReference type="InterPro" id="IPR000182">
    <property type="entry name" value="GNAT_dom"/>
</dbReference>
<dbReference type="EMBL" id="JAEHTE010000008">
    <property type="protein sequence ID" value="MBI6884293.1"/>
    <property type="molecule type" value="Genomic_DNA"/>
</dbReference>
<evidence type="ECO:0000259" key="1">
    <source>
        <dbReference type="PROSITE" id="PS51186"/>
    </source>
</evidence>